<gene>
    <name evidence="1" type="ORF">SMTD_LOCUS2947</name>
</gene>
<organism evidence="1 2">
    <name type="scientific">Schistosoma mattheei</name>
    <dbReference type="NCBI Taxonomy" id="31246"/>
    <lineage>
        <taxon>Eukaryota</taxon>
        <taxon>Metazoa</taxon>
        <taxon>Spiralia</taxon>
        <taxon>Lophotrochozoa</taxon>
        <taxon>Platyhelminthes</taxon>
        <taxon>Trematoda</taxon>
        <taxon>Digenea</taxon>
        <taxon>Strigeidida</taxon>
        <taxon>Schistosomatoidea</taxon>
        <taxon>Schistosomatidae</taxon>
        <taxon>Schistosoma</taxon>
    </lineage>
</organism>
<name>A0A183NLG1_9TREM</name>
<dbReference type="Proteomes" id="UP000269396">
    <property type="component" value="Unassembled WGS sequence"/>
</dbReference>
<accession>A0A183NLG1</accession>
<dbReference type="AlphaFoldDB" id="A0A183NLG1"/>
<reference evidence="1 2" key="1">
    <citation type="submission" date="2018-11" db="EMBL/GenBank/DDBJ databases">
        <authorList>
            <consortium name="Pathogen Informatics"/>
        </authorList>
    </citation>
    <scope>NUCLEOTIDE SEQUENCE [LARGE SCALE GENOMIC DNA]</scope>
    <source>
        <strain>Denwood</strain>
        <strain evidence="2">Zambia</strain>
    </source>
</reference>
<keyword evidence="2" id="KW-1185">Reference proteome</keyword>
<protein>
    <submittedName>
        <fullName evidence="1">Uncharacterized protein</fullName>
    </submittedName>
</protein>
<dbReference type="EMBL" id="UZAL01004611">
    <property type="protein sequence ID" value="VDO90693.1"/>
    <property type="molecule type" value="Genomic_DNA"/>
</dbReference>
<proteinExistence type="predicted"/>
<evidence type="ECO:0000313" key="1">
    <source>
        <dbReference type="EMBL" id="VDO90693.1"/>
    </source>
</evidence>
<evidence type="ECO:0000313" key="2">
    <source>
        <dbReference type="Proteomes" id="UP000269396"/>
    </source>
</evidence>
<sequence>MKKIFGATTLHRLQENTLLATVSEQVHQFFTEGKDQAAEEDRSIMVDVISIKLHNDFVKTSLLGPSR</sequence>